<dbReference type="GO" id="GO:0016020">
    <property type="term" value="C:membrane"/>
    <property type="evidence" value="ECO:0007669"/>
    <property type="project" value="InterPro"/>
</dbReference>
<dbReference type="Proteomes" id="UP000679179">
    <property type="component" value="Unassembled WGS sequence"/>
</dbReference>
<evidence type="ECO:0000313" key="9">
    <source>
        <dbReference type="Proteomes" id="UP000679179"/>
    </source>
</evidence>
<comment type="subcellular location">
    <subcellularLocation>
        <location evidence="1">Cell envelope</location>
    </subcellularLocation>
</comment>
<feature type="chain" id="PRO_5039717429" evidence="5">
    <location>
        <begin position="22"/>
        <end position="270"/>
    </location>
</feature>
<dbReference type="InterPro" id="IPR001638">
    <property type="entry name" value="Solute-binding_3/MltF_N"/>
</dbReference>
<dbReference type="PROSITE" id="PS01039">
    <property type="entry name" value="SBP_BACTERIAL_3"/>
    <property type="match status" value="1"/>
</dbReference>
<evidence type="ECO:0000256" key="5">
    <source>
        <dbReference type="SAM" id="SignalP"/>
    </source>
</evidence>
<keyword evidence="9" id="KW-1185">Reference proteome</keyword>
<proteinExistence type="inferred from homology"/>
<dbReference type="SUPFAM" id="SSF53850">
    <property type="entry name" value="Periplasmic binding protein-like II"/>
    <property type="match status" value="1"/>
</dbReference>
<feature type="domain" description="Solute-binding protein family 3/N-terminal" evidence="6">
    <location>
        <begin position="47"/>
        <end position="269"/>
    </location>
</feature>
<dbReference type="Gene3D" id="3.40.190.10">
    <property type="entry name" value="Periplasmic binding protein-like II"/>
    <property type="match status" value="2"/>
</dbReference>
<evidence type="ECO:0000256" key="2">
    <source>
        <dbReference type="ARBA" id="ARBA00010333"/>
    </source>
</evidence>
<evidence type="ECO:0000256" key="3">
    <source>
        <dbReference type="ARBA" id="ARBA00022729"/>
    </source>
</evidence>
<sequence>MKKYKKLLGIICMTVFLGAITAGCGQKAAEEQVGTNSRIEQIKKNGKLILATGNYRPFEYHDEKTNEVVGYDIDVAKKIADKIGVPLEVRDMQFTSLIPTLQNGQADIVIAAMYINDERKKVIDFAEPYMKTGQVVVARRDNNDIKSVDDLEGKKVGAKFGASSAKVVQEMIDKGKKIELKTYKTNEEYLADLENGRLDAGVSDLLYQLEYNKTHPNLKVIGDPFTKDELGIAVKKGDKELVNLINNVIKEMNESGETDKLYNKWISNVK</sequence>
<dbReference type="InterPro" id="IPR001320">
    <property type="entry name" value="Iontro_rcpt_C"/>
</dbReference>
<evidence type="ECO:0000256" key="1">
    <source>
        <dbReference type="ARBA" id="ARBA00004196"/>
    </source>
</evidence>
<evidence type="ECO:0000259" key="6">
    <source>
        <dbReference type="SMART" id="SM00062"/>
    </source>
</evidence>
<dbReference type="SMART" id="SM00079">
    <property type="entry name" value="PBPe"/>
    <property type="match status" value="1"/>
</dbReference>
<evidence type="ECO:0000259" key="7">
    <source>
        <dbReference type="SMART" id="SM00079"/>
    </source>
</evidence>
<gene>
    <name evidence="8" type="ORF">CPJCM30710_30180</name>
</gene>
<keyword evidence="3 5" id="KW-0732">Signal</keyword>
<evidence type="ECO:0000256" key="4">
    <source>
        <dbReference type="RuleBase" id="RU003744"/>
    </source>
</evidence>
<dbReference type="AlphaFoldDB" id="A0A919S231"/>
<dbReference type="PANTHER" id="PTHR35936:SF17">
    <property type="entry name" value="ARGININE-BINDING EXTRACELLULAR PROTEIN ARTP"/>
    <property type="match status" value="1"/>
</dbReference>
<comment type="similarity">
    <text evidence="2 4">Belongs to the bacterial solute-binding protein 3 family.</text>
</comment>
<protein>
    <submittedName>
        <fullName evidence="8">Basic amino acid ABC transporter substrate-binding protein</fullName>
    </submittedName>
</protein>
<organism evidence="8 9">
    <name type="scientific">Clostridium polyendosporum</name>
    <dbReference type="NCBI Taxonomy" id="69208"/>
    <lineage>
        <taxon>Bacteria</taxon>
        <taxon>Bacillati</taxon>
        <taxon>Bacillota</taxon>
        <taxon>Clostridia</taxon>
        <taxon>Eubacteriales</taxon>
        <taxon>Clostridiaceae</taxon>
        <taxon>Clostridium</taxon>
    </lineage>
</organism>
<dbReference type="PROSITE" id="PS51257">
    <property type="entry name" value="PROKAR_LIPOPROTEIN"/>
    <property type="match status" value="1"/>
</dbReference>
<dbReference type="PANTHER" id="PTHR35936">
    <property type="entry name" value="MEMBRANE-BOUND LYTIC MUREIN TRANSGLYCOSYLASE F"/>
    <property type="match status" value="1"/>
</dbReference>
<accession>A0A919S231</accession>
<feature type="domain" description="Ionotropic glutamate receptor C-terminal" evidence="7">
    <location>
        <begin position="47"/>
        <end position="268"/>
    </location>
</feature>
<reference evidence="8" key="1">
    <citation type="submission" date="2021-03" db="EMBL/GenBank/DDBJ databases">
        <title>Taxonomic study of Clostridium polyendosporum from meadow-gley soil under rice.</title>
        <authorList>
            <person name="Kobayashi H."/>
            <person name="Tanizawa Y."/>
            <person name="Yagura M."/>
        </authorList>
    </citation>
    <scope>NUCLEOTIDE SEQUENCE</scope>
    <source>
        <strain evidence="8">JCM 30710</strain>
    </source>
</reference>
<dbReference type="SMART" id="SM00062">
    <property type="entry name" value="PBPb"/>
    <property type="match status" value="1"/>
</dbReference>
<dbReference type="InterPro" id="IPR018313">
    <property type="entry name" value="SBP_3_CS"/>
</dbReference>
<dbReference type="GO" id="GO:0015276">
    <property type="term" value="F:ligand-gated monoatomic ion channel activity"/>
    <property type="evidence" value="ECO:0007669"/>
    <property type="project" value="InterPro"/>
</dbReference>
<evidence type="ECO:0000313" key="8">
    <source>
        <dbReference type="EMBL" id="GIM30352.1"/>
    </source>
</evidence>
<dbReference type="GO" id="GO:0030313">
    <property type="term" value="C:cell envelope"/>
    <property type="evidence" value="ECO:0007669"/>
    <property type="project" value="UniProtKB-SubCell"/>
</dbReference>
<name>A0A919S231_9CLOT</name>
<dbReference type="RefSeq" id="WP_212905027.1">
    <property type="nucleotide sequence ID" value="NZ_BOPZ01000034.1"/>
</dbReference>
<comment type="caution">
    <text evidence="8">The sequence shown here is derived from an EMBL/GenBank/DDBJ whole genome shotgun (WGS) entry which is preliminary data.</text>
</comment>
<dbReference type="EMBL" id="BOPZ01000034">
    <property type="protein sequence ID" value="GIM30352.1"/>
    <property type="molecule type" value="Genomic_DNA"/>
</dbReference>
<feature type="signal peptide" evidence="5">
    <location>
        <begin position="1"/>
        <end position="21"/>
    </location>
</feature>
<dbReference type="Pfam" id="PF00497">
    <property type="entry name" value="SBP_bac_3"/>
    <property type="match status" value="1"/>
</dbReference>